<dbReference type="AlphaFoldDB" id="A0A1V0GQA7"/>
<dbReference type="InterPro" id="IPR009389">
    <property type="entry name" value="DUF1045"/>
</dbReference>
<dbReference type="eggNOG" id="COG3709">
    <property type="taxonomic scope" value="Bacteria"/>
</dbReference>
<organism evidence="1 2">
    <name type="scientific">Paracoccus yeei</name>
    <dbReference type="NCBI Taxonomy" id="147645"/>
    <lineage>
        <taxon>Bacteria</taxon>
        <taxon>Pseudomonadati</taxon>
        <taxon>Pseudomonadota</taxon>
        <taxon>Alphaproteobacteria</taxon>
        <taxon>Rhodobacterales</taxon>
        <taxon>Paracoccaceae</taxon>
        <taxon>Paracoccus</taxon>
    </lineage>
</organism>
<dbReference type="Gene3D" id="3.90.1140.10">
    <property type="entry name" value="Cyclic phosphodiesterase"/>
    <property type="match status" value="1"/>
</dbReference>
<keyword evidence="2" id="KW-1185">Reference proteome</keyword>
<proteinExistence type="predicted"/>
<dbReference type="KEGG" id="pye:A6J80_06200"/>
<protein>
    <submittedName>
        <fullName evidence="1">DUF1045 domain-containing protein</fullName>
    </submittedName>
</protein>
<sequence>MEFRRYAIYHLPEGALGRMGTAWLGWDPRRGSPAARPVVRGLPGDAEALTRAPRPYGFHATLKAPFRLAAGHGPDELLRRAALVCDHLAPFDLALELGAWHGFVALRPRQQPSALLALEQALVTRLDDLRAPLTAEERERRRPETLPETARAHLDHWGYPWVLGLFAYHLTLSGSLEAEAAGQLVRALEPVFAPLIRAPMPVRAVSLLGEDAGGRFHLLGEVPLRG</sequence>
<dbReference type="STRING" id="147645.A6J80_06200"/>
<dbReference type="RefSeq" id="WP_080620853.1">
    <property type="nucleotide sequence ID" value="NZ_CAUQGX010000022.1"/>
</dbReference>
<evidence type="ECO:0000313" key="1">
    <source>
        <dbReference type="EMBL" id="ARC36023.1"/>
    </source>
</evidence>
<dbReference type="EMBL" id="CP020442">
    <property type="protein sequence ID" value="ARC36023.1"/>
    <property type="molecule type" value="Genomic_DNA"/>
</dbReference>
<evidence type="ECO:0000313" key="2">
    <source>
        <dbReference type="Proteomes" id="UP000191257"/>
    </source>
</evidence>
<dbReference type="Pfam" id="PF06299">
    <property type="entry name" value="DUF1045"/>
    <property type="match status" value="1"/>
</dbReference>
<accession>A0A1V0GQA7</accession>
<dbReference type="Proteomes" id="UP000191257">
    <property type="component" value="Chromosome"/>
</dbReference>
<gene>
    <name evidence="1" type="ORF">A6J80_06200</name>
</gene>
<name>A0A1V0GQA7_9RHOB</name>
<reference evidence="1" key="1">
    <citation type="submission" date="2017-12" db="EMBL/GenBank/DDBJ databases">
        <title>FDA dAtabase for Regulatory Grade micrObial Sequences (FDA-ARGOS): Supporting development and validation of Infectious Disease Dx tests.</title>
        <authorList>
            <person name="Campos J."/>
            <person name="Goldberg B."/>
            <person name="Tallon L."/>
            <person name="Sadzewicz L."/>
            <person name="Sengamalay N."/>
            <person name="Ott S."/>
            <person name="Godinez A."/>
            <person name="Nagaraj S."/>
            <person name="Vyas G."/>
            <person name="Aluvathingal J."/>
            <person name="Nadendla S."/>
            <person name="Geyer C."/>
            <person name="Nandy P."/>
            <person name="Hobson J."/>
            <person name="Sichtig H."/>
        </authorList>
    </citation>
    <scope>NUCLEOTIDE SEQUENCE</scope>
    <source>
        <strain evidence="1">FDAARGOS_252</strain>
    </source>
</reference>